<dbReference type="InterPro" id="IPR043128">
    <property type="entry name" value="Rev_trsase/Diguanyl_cyclase"/>
</dbReference>
<dbReference type="GO" id="GO:0008234">
    <property type="term" value="F:cysteine-type peptidase activity"/>
    <property type="evidence" value="ECO:0007669"/>
    <property type="project" value="UniProtKB-KW"/>
</dbReference>
<feature type="transmembrane region" description="Helical" evidence="10">
    <location>
        <begin position="1987"/>
        <end position="2005"/>
    </location>
</feature>
<name>A0A8K1P3H5_9VIRU</name>
<feature type="domain" description="SF3 helicase" evidence="12">
    <location>
        <begin position="691"/>
        <end position="857"/>
    </location>
</feature>
<evidence type="ECO:0000313" key="13">
    <source>
        <dbReference type="EMBL" id="UDL13976.1"/>
    </source>
</evidence>
<keyword evidence="8" id="KW-0693">Viral RNA replication</keyword>
<dbReference type="PROSITE" id="PS50507">
    <property type="entry name" value="RDRP_SSRNA_POS"/>
    <property type="match status" value="1"/>
</dbReference>
<evidence type="ECO:0000259" key="12">
    <source>
        <dbReference type="PROSITE" id="PS51218"/>
    </source>
</evidence>
<evidence type="ECO:0000256" key="8">
    <source>
        <dbReference type="ARBA" id="ARBA00022953"/>
    </source>
</evidence>
<dbReference type="PROSITE" id="PS51218">
    <property type="entry name" value="SF3_HELICASE_2"/>
    <property type="match status" value="1"/>
</dbReference>
<keyword evidence="3" id="KW-0548">Nucleotidyltransferase</keyword>
<organism evidence="13">
    <name type="scientific">Xiangshan picorna-like virus 6</name>
    <dbReference type="NCBI Taxonomy" id="2886222"/>
    <lineage>
        <taxon>Viruses</taxon>
        <taxon>Riboviria</taxon>
        <taxon>Orthornavirae</taxon>
        <taxon>Pisuviricota</taxon>
        <taxon>Pisoniviricetes</taxon>
        <taxon>Picornavirales</taxon>
    </lineage>
</organism>
<keyword evidence="10" id="KW-0812">Transmembrane</keyword>
<keyword evidence="7" id="KW-0067">ATP-binding</keyword>
<feature type="domain" description="RdRp catalytic" evidence="11">
    <location>
        <begin position="1907"/>
        <end position="2036"/>
    </location>
</feature>
<dbReference type="InterPro" id="IPR014759">
    <property type="entry name" value="Helicase_SF3_ssRNA_vir"/>
</dbReference>
<keyword evidence="2" id="KW-0808">Transferase</keyword>
<evidence type="ECO:0000256" key="10">
    <source>
        <dbReference type="SAM" id="Phobius"/>
    </source>
</evidence>
<dbReference type="GO" id="GO:0003724">
    <property type="term" value="F:RNA helicase activity"/>
    <property type="evidence" value="ECO:0007669"/>
    <property type="project" value="InterPro"/>
</dbReference>
<dbReference type="InterPro" id="IPR001205">
    <property type="entry name" value="RNA-dir_pol_C"/>
</dbReference>
<keyword evidence="5" id="KW-0378">Hydrolase</keyword>
<keyword evidence="6" id="KW-0645">Protease</keyword>
<reference evidence="13" key="1">
    <citation type="submission" date="2021-09" db="EMBL/GenBank/DDBJ databases">
        <authorList>
            <person name="Li N.N."/>
        </authorList>
    </citation>
    <scope>NUCLEOTIDE SEQUENCE</scope>
    <source>
        <strain evidence="13">Novel_21</strain>
    </source>
</reference>
<dbReference type="InterPro" id="IPR007094">
    <property type="entry name" value="RNA-dir_pol_PSvirus"/>
</dbReference>
<evidence type="ECO:0000256" key="9">
    <source>
        <dbReference type="SAM" id="MobiDB-lite"/>
    </source>
</evidence>
<dbReference type="SUPFAM" id="SSF52540">
    <property type="entry name" value="P-loop containing nucleoside triphosphate hydrolases"/>
    <property type="match status" value="1"/>
</dbReference>
<dbReference type="SUPFAM" id="SSF56672">
    <property type="entry name" value="DNA/RNA polymerases"/>
    <property type="match status" value="1"/>
</dbReference>
<evidence type="ECO:0000256" key="3">
    <source>
        <dbReference type="ARBA" id="ARBA00022695"/>
    </source>
</evidence>
<evidence type="ECO:0000256" key="6">
    <source>
        <dbReference type="ARBA" id="ARBA00022807"/>
    </source>
</evidence>
<dbReference type="InterPro" id="IPR027417">
    <property type="entry name" value="P-loop_NTPase"/>
</dbReference>
<evidence type="ECO:0000256" key="1">
    <source>
        <dbReference type="ARBA" id="ARBA00022484"/>
    </source>
</evidence>
<dbReference type="GO" id="GO:0005524">
    <property type="term" value="F:ATP binding"/>
    <property type="evidence" value="ECO:0007669"/>
    <property type="project" value="UniProtKB-KW"/>
</dbReference>
<dbReference type="InterPro" id="IPR000605">
    <property type="entry name" value="Helicase_SF3_ssDNA/RNA_vir"/>
</dbReference>
<keyword evidence="10" id="KW-1133">Transmembrane helix</keyword>
<keyword evidence="1" id="KW-0696">RNA-directed RNA polymerase</keyword>
<evidence type="ECO:0000256" key="2">
    <source>
        <dbReference type="ARBA" id="ARBA00022679"/>
    </source>
</evidence>
<evidence type="ECO:0000256" key="5">
    <source>
        <dbReference type="ARBA" id="ARBA00022801"/>
    </source>
</evidence>
<keyword evidence="10" id="KW-0472">Membrane</keyword>
<protein>
    <recommendedName>
        <fullName evidence="14">Genome polyprotein</fullName>
    </recommendedName>
</protein>
<proteinExistence type="predicted"/>
<dbReference type="GO" id="GO:0003968">
    <property type="term" value="F:RNA-directed RNA polymerase activity"/>
    <property type="evidence" value="ECO:0007669"/>
    <property type="project" value="UniProtKB-KW"/>
</dbReference>
<evidence type="ECO:0000256" key="4">
    <source>
        <dbReference type="ARBA" id="ARBA00022741"/>
    </source>
</evidence>
<dbReference type="EMBL" id="OK491497">
    <property type="protein sequence ID" value="UDL13976.1"/>
    <property type="molecule type" value="Genomic_RNA"/>
</dbReference>
<dbReference type="GO" id="GO:0006351">
    <property type="term" value="P:DNA-templated transcription"/>
    <property type="evidence" value="ECO:0007669"/>
    <property type="project" value="InterPro"/>
</dbReference>
<accession>A0A8K1P3H5</accession>
<dbReference type="Pfam" id="PF00680">
    <property type="entry name" value="RdRP_1"/>
    <property type="match status" value="1"/>
</dbReference>
<dbReference type="Gene3D" id="3.30.70.270">
    <property type="match status" value="1"/>
</dbReference>
<evidence type="ECO:0000256" key="7">
    <source>
        <dbReference type="ARBA" id="ARBA00022840"/>
    </source>
</evidence>
<keyword evidence="6" id="KW-0788">Thiol protease</keyword>
<evidence type="ECO:0008006" key="14">
    <source>
        <dbReference type="Google" id="ProtNLM"/>
    </source>
</evidence>
<feature type="compositionally biased region" description="Basic and acidic residues" evidence="9">
    <location>
        <begin position="1065"/>
        <end position="1074"/>
    </location>
</feature>
<dbReference type="GO" id="GO:0003723">
    <property type="term" value="F:RNA binding"/>
    <property type="evidence" value="ECO:0007669"/>
    <property type="project" value="InterPro"/>
</dbReference>
<dbReference type="Pfam" id="PF00910">
    <property type="entry name" value="RNA_helicase"/>
    <property type="match status" value="1"/>
</dbReference>
<dbReference type="InterPro" id="IPR043502">
    <property type="entry name" value="DNA/RNA_pol_sf"/>
</dbReference>
<evidence type="ECO:0000259" key="11">
    <source>
        <dbReference type="PROSITE" id="PS50507"/>
    </source>
</evidence>
<dbReference type="GO" id="GO:0039694">
    <property type="term" value="P:viral RNA genome replication"/>
    <property type="evidence" value="ECO:0007669"/>
    <property type="project" value="InterPro"/>
</dbReference>
<feature type="transmembrane region" description="Helical" evidence="10">
    <location>
        <begin position="1946"/>
        <end position="1967"/>
    </location>
</feature>
<keyword evidence="4" id="KW-0547">Nucleotide-binding</keyword>
<sequence>MDQSRGIRKFSQNMVFKQQLAKRKIPYTLDGWDRFVPTLLISEVNKFVSQKRVPLFGQSFKSTFTLNDVLALFAKFIPCVKDEPTGRVLKCVPVFYLSKFTQQHNGALSRTYKGTAREFVQEYEHQELLHKTLEDHHPDSSSYKNDKFHAAEVVFDVYSSLLRSHCVVSAYIKLIQLILKVKKFANLNPEGVAVALTHIIVRGVANSENFKISQRWRSSKSPETLRKYAQDYLNGIPPPSEVSAYRMETSLHAESVRAEMKRLRISKNKHDWSKFHNKSVYFYSWYWGIYQQMSEVERNRLLAEVSDEWLLKHGHPTMKAVSSMIASGASDGFDKVSPKIQEQIDYGTARFSTALEETLEKSTAKLSGSLGAVMEDAILRGTDKAREMMEEFFHQSERMSDHFVEHFAERASAVMSDIAGVGNEFNQILLSFHSVVKNVVEKFQEQFMRPLGLASCIKLDPIRIFLGMQYLIFLVNVDSIWLKSFFLFAFLNNFGILKLGWEAITSLYTYILPLVTTEEGESRGEETSSEGGILNYIFSNFKNLLTAIFCVFTTVLKGVALTPKELPQILKIVADNMKNFHFIGGGLLGIQRIIDCAKKTWSALSEWYMIHVLKSTPLKRELAKKVLRWCVLVRFFRTEAGMNAIRFDKKMFDRAEKLFSEGQALLASVSACGECPDKDMMLQLQRCSRDVQTIASYISRIKAASSFQPTMFHIQFVGAPGVGKSTLNKVLVNDLLNTIWDGDHTNGYWSYNPSLDYFDGYSGQKIMLVDDIFRYNDPKHLTMLLTMITNVPVILPMANLEDKGIQLTSEIMISSTNTAYPVGKDVFCMDAVHRRRHLLVEVNMDPNVEDPGTKAFSEAKFKEFYKGQDKNQFPHLSFNLLRPVMSEGLIDRFLTEGVDQRELLRDHAAAMIEANLQAVMTGGFGGGKLAPEYYFNSQNCPPEPVSLPCKNWGYERLLNNIIVRYRAFRGMESTYSSERKYTHAINSLKDLDIAMFSEDTIDSSKIESALFEAEQPFPIKMPDGSYVMSPAFEHGSENSATSSCDLDEMSFEVISPSTSSGEPTSDERSLTLEEERERTARIMSRLRRVPLDPVEANMLHEFSSADLGQRPGNVYIPVLSHFTAWYGTNVACAGTSRRARSLCFQEFINILDSQFAPSMSPMEAMHQGGAEEWQHRTFSNAQSFAKQFSLSAIAHYPSSFPPHLAKKPSGIPWYFLKHLKKIGDRWYFEIPPIMPTLGNRNVIEVVADEGGAPYRVCVDSAFFCSILEPFRLACMEFESLSPSQQEEMAELAKWREQYTGFSNGKDIQDALKAAWNSMASTVGKVQAIQSLSHWIAEHSNQLLTGCFMAINALMVFHIIRSVCGIIARPWKAEETSKYMHKPAQSGMVYKGKFTSLNSVDTYTSFVESFAKRNLRHISIQSDDKMFSAQAIATGQFLLVPKHLIRPVKDCEWFTLFYGLPSLADPLEVSVRRDQVQEFEHGDLALIWNDAFPCARDITSYLYTREQLNGVELIPETMIMSRLEGELSLERYIRAKRARKIRMESQDGIRSEIVDSILLDGNTMVGKSGSPVMSPLRALSGQYLLGLQAWQIYGKSHNQICVQVLTRETLADLQEKLCTRLSIVPIRRDLEYDIGDVSEEFKGLFTHDVTVCQLPPEMSVGIVGKTQFSKTPLAKLMDQENVGSERVPAALSRFDKRLHNGPKIHPMEHSLNKFTRGNLRSFNPQLIDKMEHDVTRFIQNSLDKQNFKILDIATAITGTREDGSNPMDLSTSPGIPFIFNKREKKGKRDLFEINEEGDVSYISEDFKFQYDMFSRAMHRGEIPLNRAYDFPKDELRPRNKALGTDYSPPKTRSVTCLNVNYILLWRQLTLDFWAAQHRAAGDTFPLCPGMNPEGPDWSNMFRALNLMDLFADFDVSNWDGFMPPELFLLAGRVICGVMGYAKGSPEYTAIMAILVEVLFGYVQFGPVIYQKYRGMISGFPGTAEMNSLVHFLLIYYIYLLLVPPQLSSFAAFLYHVQVFIYGDDILIGFSKFISQYFNGISIKEKYEYIGYPVTSADKDSAVKFGKPLSECQFLKSGWRKLQDGIYLRTLDLSVAYDLLYWVRAKQNPLEQFYSNLQDALFIVFAHGRDVYTSFVDKLNSWLVSLNMECLYISYDDQLVNYLSRYYADA</sequence>
<feature type="region of interest" description="Disordered" evidence="9">
    <location>
        <begin position="1054"/>
        <end position="1074"/>
    </location>
</feature>